<evidence type="ECO:0000313" key="1">
    <source>
        <dbReference type="EMBL" id="KAE9529690.1"/>
    </source>
</evidence>
<reference evidence="1 2" key="1">
    <citation type="submission" date="2019-08" db="EMBL/GenBank/DDBJ databases">
        <title>The genome of the soybean aphid Biotype 1, its phylome, world population structure and adaptation to the North American continent.</title>
        <authorList>
            <person name="Giordano R."/>
            <person name="Donthu R.K."/>
            <person name="Hernandez A.G."/>
            <person name="Wright C.L."/>
            <person name="Zimin A.V."/>
        </authorList>
    </citation>
    <scope>NUCLEOTIDE SEQUENCE [LARGE SCALE GENOMIC DNA]</scope>
    <source>
        <tissue evidence="1">Whole aphids</tissue>
    </source>
</reference>
<keyword evidence="2" id="KW-1185">Reference proteome</keyword>
<dbReference type="Proteomes" id="UP000475862">
    <property type="component" value="Unassembled WGS sequence"/>
</dbReference>
<sequence length="329" mass="39151">MNANYKPFDRDGRKKNLREGLPAYAYSRGVELRSDKNPYLYMQSEVYDPRRNVLNISYPINVPEFELPNEEQISYYEQLMMMSNETIVLNNFLDEKGTLVYPKVIPKKPDSVQELSLKKSTLNKCSSEILPFYKICFEIMKVPTKDTKWKLCLITEHSTELRSEIQQIYLHMWSYYKHYMEKVDLGVLDTCNRIMGFGQSVTETERIYLTIRDDYLMAMQILVLLKCTLSNQHISVFKEIMETLELWKILLQKLSTNPKMYELSSYNTSSEMAELLELLTRSYFKTRHYLEACFVLMVNKEDTIKEQRVKDDMLCKYWYLMVDTPEHKL</sequence>
<accession>A0A6G0TDE7</accession>
<dbReference type="AlphaFoldDB" id="A0A6G0TDE7"/>
<dbReference type="EMBL" id="VYZN01000044">
    <property type="protein sequence ID" value="KAE9529690.1"/>
    <property type="molecule type" value="Genomic_DNA"/>
</dbReference>
<name>A0A6G0TDE7_APHGL</name>
<proteinExistence type="predicted"/>
<evidence type="ECO:0000313" key="2">
    <source>
        <dbReference type="Proteomes" id="UP000475862"/>
    </source>
</evidence>
<organism evidence="1 2">
    <name type="scientific">Aphis glycines</name>
    <name type="common">Soybean aphid</name>
    <dbReference type="NCBI Taxonomy" id="307491"/>
    <lineage>
        <taxon>Eukaryota</taxon>
        <taxon>Metazoa</taxon>
        <taxon>Ecdysozoa</taxon>
        <taxon>Arthropoda</taxon>
        <taxon>Hexapoda</taxon>
        <taxon>Insecta</taxon>
        <taxon>Pterygota</taxon>
        <taxon>Neoptera</taxon>
        <taxon>Paraneoptera</taxon>
        <taxon>Hemiptera</taxon>
        <taxon>Sternorrhyncha</taxon>
        <taxon>Aphidomorpha</taxon>
        <taxon>Aphidoidea</taxon>
        <taxon>Aphididae</taxon>
        <taxon>Aphidini</taxon>
        <taxon>Aphis</taxon>
        <taxon>Aphis</taxon>
    </lineage>
</organism>
<protein>
    <submittedName>
        <fullName evidence="1">Uncharacterized protein</fullName>
    </submittedName>
</protein>
<gene>
    <name evidence="1" type="ORF">AGLY_011786</name>
</gene>
<comment type="caution">
    <text evidence="1">The sequence shown here is derived from an EMBL/GenBank/DDBJ whole genome shotgun (WGS) entry which is preliminary data.</text>
</comment>
<dbReference type="OrthoDB" id="6575377at2759"/>